<accession>A0AAE0C7V0</accession>
<evidence type="ECO:0000256" key="2">
    <source>
        <dbReference type="SAM" id="MobiDB-lite"/>
    </source>
</evidence>
<feature type="region of interest" description="Disordered" evidence="2">
    <location>
        <begin position="321"/>
        <end position="342"/>
    </location>
</feature>
<dbReference type="InterPro" id="IPR002035">
    <property type="entry name" value="VWF_A"/>
</dbReference>
<dbReference type="SUPFAM" id="SSF53300">
    <property type="entry name" value="vWA-like"/>
    <property type="match status" value="1"/>
</dbReference>
<feature type="coiled-coil region" evidence="1">
    <location>
        <begin position="814"/>
        <end position="841"/>
    </location>
</feature>
<feature type="region of interest" description="Disordered" evidence="2">
    <location>
        <begin position="1"/>
        <end position="114"/>
    </location>
</feature>
<feature type="compositionally biased region" description="Polar residues" evidence="2">
    <location>
        <begin position="80"/>
        <end position="89"/>
    </location>
</feature>
<keyword evidence="1" id="KW-0175">Coiled coil</keyword>
<evidence type="ECO:0000256" key="1">
    <source>
        <dbReference type="SAM" id="Coils"/>
    </source>
</evidence>
<feature type="coiled-coil region" evidence="1">
    <location>
        <begin position="904"/>
        <end position="971"/>
    </location>
</feature>
<dbReference type="InterPro" id="IPR036465">
    <property type="entry name" value="vWFA_dom_sf"/>
</dbReference>
<gene>
    <name evidence="4" type="ORF">CYMTET_41543</name>
</gene>
<feature type="compositionally biased region" description="Basic and acidic residues" evidence="2">
    <location>
        <begin position="1"/>
        <end position="19"/>
    </location>
</feature>
<feature type="domain" description="VWFA" evidence="3">
    <location>
        <begin position="500"/>
        <end position="732"/>
    </location>
</feature>
<dbReference type="Proteomes" id="UP001190700">
    <property type="component" value="Unassembled WGS sequence"/>
</dbReference>
<feature type="compositionally biased region" description="Polar residues" evidence="2">
    <location>
        <begin position="585"/>
        <end position="603"/>
    </location>
</feature>
<proteinExistence type="predicted"/>
<keyword evidence="5" id="KW-1185">Reference proteome</keyword>
<dbReference type="Gene3D" id="3.40.50.410">
    <property type="entry name" value="von Willebrand factor, type A domain"/>
    <property type="match status" value="1"/>
</dbReference>
<dbReference type="Pfam" id="PF13768">
    <property type="entry name" value="VWA_3"/>
    <property type="match status" value="1"/>
</dbReference>
<feature type="region of interest" description="Disordered" evidence="2">
    <location>
        <begin position="1257"/>
        <end position="1373"/>
    </location>
</feature>
<evidence type="ECO:0000259" key="3">
    <source>
        <dbReference type="PROSITE" id="PS50234"/>
    </source>
</evidence>
<comment type="caution">
    <text evidence="4">The sequence shown here is derived from an EMBL/GenBank/DDBJ whole genome shotgun (WGS) entry which is preliminary data.</text>
</comment>
<dbReference type="PROSITE" id="PS50234">
    <property type="entry name" value="VWFA"/>
    <property type="match status" value="1"/>
</dbReference>
<reference evidence="4 5" key="1">
    <citation type="journal article" date="2015" name="Genome Biol. Evol.">
        <title>Comparative Genomics of a Bacterivorous Green Alga Reveals Evolutionary Causalities and Consequences of Phago-Mixotrophic Mode of Nutrition.</title>
        <authorList>
            <person name="Burns J.A."/>
            <person name="Paasch A."/>
            <person name="Narechania A."/>
            <person name="Kim E."/>
        </authorList>
    </citation>
    <scope>NUCLEOTIDE SEQUENCE [LARGE SCALE GENOMIC DNA]</scope>
    <source>
        <strain evidence="4 5">PLY_AMNH</strain>
    </source>
</reference>
<sequence>MDRRERPASGRAGRGERLASGRAGRASSPPRRGSPMHGPSHTRSFTGRPGSVEKANGVISPSGGSGAPSGRPLRPMSAVRRTSSPQRRSSMLRLPALDSSKDPGDNESALLSPRQAVQRERFGRVLGPDRTPGSQAVLQKTDGIPRLQHILLPWFYFTHAQGEVPILGNKMVASVYCQGLFLEYYMKDYPRKGVTSPMHGVYEGSYFDLLQDLEMLLKPLRKLALHAPLEKPIPEYTVPELATLPSLGTPYLEKLEEKPVQPKEDGRFLCPEPKMRAVEFKFVPPDDRHLPKRPEQDSLPIYNIPSLLPLETAFTPPEISLPSELDLPMAPKKPERPGEAPVMDEVKPFIPQEVLDDEPWAVSEKVRKMRPPERPTAQMKDAPSVFEWTVEPELQVQPLYFGANVSAGECTVYLQFRPPFMRIPYFVPPAPPKQPEHVLEELTPLPPWTEPPFQVDEDVAFVEPELNPLPTYVAPTDLIELPRFTAPNAPPPVGYLPGLRPLIILDMSGTMHGSQETVMRRVVRELLDPIGELAGSALYFEVLMFNRNARMFGVEQIAKSERRQEVERALHQPFPKGQRPVGGNRPSSAVHSTRPMSANPNSRNLVRCSPEAIELAHAWTEQAPCVGPTNMESAFEAAVKYTKADCVYLVTDGRADRVSAVQQLVESLVESEQWRMPIHAIGVECNIPGRRLLEQLAATTKGSFTPYVWDGLKAAPEADAATRFIERTLRKLRAQNMASGVLEEPLSVSLERTEKLFQIHFVQPLFLKNEELVHAAKMEHAGDCQEVVEANHELMRVAKSRHEERVSKATALREARVAAAKEEYEAQLQEIDKENRVKADKRAVALFIVSKKEEELLKFAAEAEKQRALWEEREAPAVKLTNAAEMTKFESEYKKHCLSVRVYNERVKENLANFEKSLALFQSELESAIAEDFLMFHIKSCKRKAVLELENEEAEAEYKDEEMAINKKNRNAQVAYKMAVRKWEEYVEKNTQWQEQVDRLVVQRERAMKAAQEDYPRVVAAAEKEWHLVQEQHKKQNERLLQLSQEEHAKHVAIVERHNKMRMDEWDAETSEWRRLYNKMKAQYHWKVASLKFEARRDYRILHLEWLAMMMQQKLRAQRQYEQMLRLWEDSTSKAKAVNEERILEVKQKHQQQCDEIRRRNAQETDAAMEDHRVAMAEALEWNESIKPVVEKAKLAKVELMYVEAFMKQIKLLAGENLDRVVEMSSITSSLENAIPGGIPWPIPTVDIHGNYVEQSDHHHVHPSNVSPRRLADKFGAPDTSPERPSANKSSPRRARPQSALPGERREWNQHPKQENIGEPVGWRDRSQREDMQHKQLLHRKPGLSARSSQPNFGRKKIRGSQERSRLFKHATP</sequence>
<feature type="compositionally biased region" description="Basic and acidic residues" evidence="2">
    <location>
        <begin position="1303"/>
        <end position="1334"/>
    </location>
</feature>
<feature type="region of interest" description="Disordered" evidence="2">
    <location>
        <begin position="573"/>
        <end position="603"/>
    </location>
</feature>
<protein>
    <recommendedName>
        <fullName evidence="3">VWFA domain-containing protein</fullName>
    </recommendedName>
</protein>
<evidence type="ECO:0000313" key="5">
    <source>
        <dbReference type="Proteomes" id="UP001190700"/>
    </source>
</evidence>
<name>A0AAE0C7V0_9CHLO</name>
<dbReference type="EMBL" id="LGRX02027634">
    <property type="protein sequence ID" value="KAK3249015.1"/>
    <property type="molecule type" value="Genomic_DNA"/>
</dbReference>
<evidence type="ECO:0000313" key="4">
    <source>
        <dbReference type="EMBL" id="KAK3249015.1"/>
    </source>
</evidence>
<organism evidence="4 5">
    <name type="scientific">Cymbomonas tetramitiformis</name>
    <dbReference type="NCBI Taxonomy" id="36881"/>
    <lineage>
        <taxon>Eukaryota</taxon>
        <taxon>Viridiplantae</taxon>
        <taxon>Chlorophyta</taxon>
        <taxon>Pyramimonadophyceae</taxon>
        <taxon>Pyramimonadales</taxon>
        <taxon>Pyramimonadaceae</taxon>
        <taxon>Cymbomonas</taxon>
    </lineage>
</organism>